<feature type="compositionally biased region" description="Polar residues" evidence="1">
    <location>
        <begin position="487"/>
        <end position="498"/>
    </location>
</feature>
<feature type="compositionally biased region" description="Low complexity" evidence="1">
    <location>
        <begin position="52"/>
        <end position="61"/>
    </location>
</feature>
<feature type="region of interest" description="Disordered" evidence="1">
    <location>
        <begin position="367"/>
        <end position="524"/>
    </location>
</feature>
<reference evidence="3" key="1">
    <citation type="submission" date="2020-06" db="EMBL/GenBank/DDBJ databases">
        <authorList>
            <person name="Li T."/>
            <person name="Hu X."/>
            <person name="Zhang T."/>
            <person name="Song X."/>
            <person name="Zhang H."/>
            <person name="Dai N."/>
            <person name="Sheng W."/>
            <person name="Hou X."/>
            <person name="Wei L."/>
        </authorList>
    </citation>
    <scope>NUCLEOTIDE SEQUENCE</scope>
    <source>
        <strain evidence="3">KEN1</strain>
        <tissue evidence="3">Leaf</tissue>
    </source>
</reference>
<feature type="compositionally biased region" description="Polar residues" evidence="1">
    <location>
        <begin position="451"/>
        <end position="475"/>
    </location>
</feature>
<feature type="compositionally biased region" description="Low complexity" evidence="1">
    <location>
        <begin position="428"/>
        <end position="449"/>
    </location>
</feature>
<evidence type="ECO:0000313" key="3">
    <source>
        <dbReference type="EMBL" id="KAL0448802.1"/>
    </source>
</evidence>
<feature type="compositionally biased region" description="Basic residues" evidence="1">
    <location>
        <begin position="371"/>
        <end position="384"/>
    </location>
</feature>
<name>A0AAW2X7Q8_9LAMI</name>
<dbReference type="AlphaFoldDB" id="A0AAW2X7Q8"/>
<evidence type="ECO:0000259" key="2">
    <source>
        <dbReference type="Pfam" id="PF10551"/>
    </source>
</evidence>
<gene>
    <name evidence="3" type="ORF">Slati_1436600</name>
</gene>
<proteinExistence type="predicted"/>
<organism evidence="3">
    <name type="scientific">Sesamum latifolium</name>
    <dbReference type="NCBI Taxonomy" id="2727402"/>
    <lineage>
        <taxon>Eukaryota</taxon>
        <taxon>Viridiplantae</taxon>
        <taxon>Streptophyta</taxon>
        <taxon>Embryophyta</taxon>
        <taxon>Tracheophyta</taxon>
        <taxon>Spermatophyta</taxon>
        <taxon>Magnoliopsida</taxon>
        <taxon>eudicotyledons</taxon>
        <taxon>Gunneridae</taxon>
        <taxon>Pentapetalae</taxon>
        <taxon>asterids</taxon>
        <taxon>lamiids</taxon>
        <taxon>Lamiales</taxon>
        <taxon>Pedaliaceae</taxon>
        <taxon>Sesamum</taxon>
    </lineage>
</organism>
<reference evidence="3" key="2">
    <citation type="journal article" date="2024" name="Plant">
        <title>Genomic evolution and insights into agronomic trait innovations of Sesamum species.</title>
        <authorList>
            <person name="Miao H."/>
            <person name="Wang L."/>
            <person name="Qu L."/>
            <person name="Liu H."/>
            <person name="Sun Y."/>
            <person name="Le M."/>
            <person name="Wang Q."/>
            <person name="Wei S."/>
            <person name="Zheng Y."/>
            <person name="Lin W."/>
            <person name="Duan Y."/>
            <person name="Cao H."/>
            <person name="Xiong S."/>
            <person name="Wang X."/>
            <person name="Wei L."/>
            <person name="Li C."/>
            <person name="Ma Q."/>
            <person name="Ju M."/>
            <person name="Zhao R."/>
            <person name="Li G."/>
            <person name="Mu C."/>
            <person name="Tian Q."/>
            <person name="Mei H."/>
            <person name="Zhang T."/>
            <person name="Gao T."/>
            <person name="Zhang H."/>
        </authorList>
    </citation>
    <scope>NUCLEOTIDE SEQUENCE</scope>
    <source>
        <strain evidence="3">KEN1</strain>
    </source>
</reference>
<dbReference type="EMBL" id="JACGWN010000005">
    <property type="protein sequence ID" value="KAL0448802.1"/>
    <property type="molecule type" value="Genomic_DNA"/>
</dbReference>
<feature type="region of interest" description="Disordered" evidence="1">
    <location>
        <begin position="52"/>
        <end position="76"/>
    </location>
</feature>
<comment type="caution">
    <text evidence="3">The sequence shown here is derived from an EMBL/GenBank/DDBJ whole genome shotgun (WGS) entry which is preliminary data.</text>
</comment>
<dbReference type="InterPro" id="IPR018289">
    <property type="entry name" value="MULE_transposase_dom"/>
</dbReference>
<feature type="domain" description="MULE transposase" evidence="2">
    <location>
        <begin position="212"/>
        <end position="285"/>
    </location>
</feature>
<protein>
    <recommendedName>
        <fullName evidence="2">MULE transposase domain-containing protein</fullName>
    </recommendedName>
</protein>
<evidence type="ECO:0000256" key="1">
    <source>
        <dbReference type="SAM" id="MobiDB-lite"/>
    </source>
</evidence>
<dbReference type="PANTHER" id="PTHR31973">
    <property type="entry name" value="POLYPROTEIN, PUTATIVE-RELATED"/>
    <property type="match status" value="1"/>
</dbReference>
<feature type="compositionally biased region" description="Basic and acidic residues" evidence="1">
    <location>
        <begin position="476"/>
        <end position="486"/>
    </location>
</feature>
<feature type="compositionally biased region" description="Basic and acidic residues" evidence="1">
    <location>
        <begin position="62"/>
        <end position="71"/>
    </location>
</feature>
<accession>A0AAW2X7Q8</accession>
<dbReference type="Pfam" id="PF10551">
    <property type="entry name" value="MULE"/>
    <property type="match status" value="1"/>
</dbReference>
<sequence length="524" mass="59868">MGGLCNFKCSTGDDETVRVGAESEVDAVRGGAESEGDAVRVGAEGDDETVRVGVESESGVEGAERERIEKMKGKRKVSETNFNYADISESEFNDSSDSDYVQPIESDDSDAPSLVFEDIEDSSDEDIFFKNIQKNREVEVEEGEWFSDPGEEEDLDRVPLSEDENECAKHPIFKENNNLKNVELVVGLTFENVQQYREVLRDWSIVGCYWRDGNDNMVPIALVIVPVENRETWTWFVSELLEDIGGLGTNKWSFISDKQKGLIDALKELVPESEHRYCLRHMYQNFKLKFKSQELKEFFWKDASTANKKDFEAFMKNIESLDPKISDDVETESEWLKKVHFQHWARSFFPVYLPGVKDYIQTPYEPLKAPQLKKKRGRPKKLRRRGPDELQNTSTRRGHGNPEEVATQGSQAPPHSQHDAMEEANMNQSQPSPAVQKQPSVSQQKQHVQGDQGTSNVVMSQTSSDQREQVQYQGRRNSELLGKERSSSTNSQAPTVTRSYHKRPTISQVLENIREKAKRRPWKL</sequence>
<dbReference type="PANTHER" id="PTHR31973:SF187">
    <property type="entry name" value="MUTATOR TRANSPOSASE MUDRA PROTEIN"/>
    <property type="match status" value="1"/>
</dbReference>